<dbReference type="InterPro" id="IPR040521">
    <property type="entry name" value="KDZ"/>
</dbReference>
<dbReference type="Proteomes" id="UP000515135">
    <property type="component" value="Unplaced"/>
</dbReference>
<dbReference type="KEGG" id="bbel:109472414"/>
<sequence length="303" mass="35477">MCYGTFFGMKYPKICAQKCRFVQYYGYYTINGMKFYDDDWEENEYLLSSSVTAIQLKMLRDFDAELLIGIMSYDQKADIYNYVHKYTLSAENNWDCTVTTEGKENSGFAVEEKNDVLVSHNGEQPREINCNTKKDRNGVRLNAITAGVLAFIRPCNIIVSLNELFGSESKTQVYGHLHNLMSKKEMEKTGFVIYDDACHLRKFARNPSRAQTTPTTKKLASIEILVDRMHMRGHIDPWCKRNCGTGRFRDLDKVNTEVCEQVFSWLSRYKRMTKHMNKERFMFFLLYIAHLHNMREVKLRSLP</sequence>
<protein>
    <submittedName>
        <fullName evidence="2">Uncharacterized protein LOC109472414</fullName>
    </submittedName>
</protein>
<dbReference type="GeneID" id="109472414"/>
<name>A0A6P4YTR8_BRABE</name>
<dbReference type="AlphaFoldDB" id="A0A6P4YTR8"/>
<accession>A0A6P4YTR8</accession>
<dbReference type="Pfam" id="PF18758">
    <property type="entry name" value="KDZ"/>
    <property type="match status" value="1"/>
</dbReference>
<reference evidence="2" key="1">
    <citation type="submission" date="2025-08" db="UniProtKB">
        <authorList>
            <consortium name="RefSeq"/>
        </authorList>
    </citation>
    <scope>IDENTIFICATION</scope>
    <source>
        <tissue evidence="2">Gonad</tissue>
    </source>
</reference>
<proteinExistence type="predicted"/>
<dbReference type="RefSeq" id="XP_019627743.1">
    <property type="nucleotide sequence ID" value="XM_019772184.1"/>
</dbReference>
<keyword evidence="1" id="KW-1185">Reference proteome</keyword>
<dbReference type="OrthoDB" id="10055434at2759"/>
<evidence type="ECO:0000313" key="1">
    <source>
        <dbReference type="Proteomes" id="UP000515135"/>
    </source>
</evidence>
<gene>
    <name evidence="2" type="primary">LOC109472414</name>
</gene>
<evidence type="ECO:0000313" key="2">
    <source>
        <dbReference type="RefSeq" id="XP_019627743.1"/>
    </source>
</evidence>
<organism evidence="1 2">
    <name type="scientific">Branchiostoma belcheri</name>
    <name type="common">Amphioxus</name>
    <dbReference type="NCBI Taxonomy" id="7741"/>
    <lineage>
        <taxon>Eukaryota</taxon>
        <taxon>Metazoa</taxon>
        <taxon>Chordata</taxon>
        <taxon>Cephalochordata</taxon>
        <taxon>Leptocardii</taxon>
        <taxon>Amphioxiformes</taxon>
        <taxon>Branchiostomatidae</taxon>
        <taxon>Branchiostoma</taxon>
    </lineage>
</organism>